<keyword evidence="4" id="KW-0325">Glycoprotein</keyword>
<comment type="similarity">
    <text evidence="2">Belongs to the glycosyl hydrolase 13 family.</text>
</comment>
<dbReference type="SUPFAM" id="SSF51445">
    <property type="entry name" value="(Trans)glycosidases"/>
    <property type="match status" value="1"/>
</dbReference>
<keyword evidence="6" id="KW-0732">Signal</keyword>
<sequence>MNWVVLLVLLSTASTILASSLPAATSPTSCSEKEWWQNTLIYQILVPSFKDSNNDGIGDLRGIIEKIDYLKELGVETLWLTPFYTGPNGDIGYDISNHTEVGKDFGTMADFEELVKVVHSKGMKILVEFVPNHSSDKHSWFVKSANKVDPYTNYYVWKEGKRDAAGSFIPPNNWLSKRSGSMWKFHDHRQQYYLHQFLNELPDLNYRSEDLVKEMNAILEFWLQKGVDGFGMDSVLKLYEQESFPDEPKVNVQLADTDPTAYDHIYTLDQPETYEMLYKWRAILDKYTNESTDKQPRVIITEAYSPTLDKVAGYYGKGDKHGTQLSVNYELMNKFTAASDAKELETVINHYIKSVPMGKWTSWMVGGHSMTRIATRYSPELVDALNMLTLLLPGTAVTFAGDELGMESPFIRYEDQRDPEGFIFGKDGYLKVCRDGSRIPFQWNDQDNAGFSTKKSWLPVHSNYWTLNVQAQKKAKPSHYSVYKDLTTLRSTSRAVRLGGYKVFTPSQYVFILIRTFEKSSVYTIINLNSRTETVDLGSYTEAEGDFAIYTSSVNSGLNNEKLSWSGEGVKKNIVLRPKASVVITKNHNSNECKSSGPSILPGYQVYILSILYLLIKYY</sequence>
<proteinExistence type="inferred from homology"/>
<reference evidence="8" key="1">
    <citation type="submission" date="2021-05" db="EMBL/GenBank/DDBJ databases">
        <authorList>
            <person name="Alioto T."/>
            <person name="Alioto T."/>
            <person name="Gomez Garrido J."/>
        </authorList>
    </citation>
    <scope>NUCLEOTIDE SEQUENCE</scope>
</reference>
<dbReference type="Gene3D" id="3.20.20.80">
    <property type="entry name" value="Glycosidases"/>
    <property type="match status" value="1"/>
</dbReference>
<dbReference type="PANTHER" id="PTHR10357:SF179">
    <property type="entry name" value="NEUTRAL AND BASIC AMINO ACID TRANSPORT PROTEIN RBAT"/>
    <property type="match status" value="1"/>
</dbReference>
<protein>
    <recommendedName>
        <fullName evidence="3">alpha-glucosidase</fullName>
        <ecNumber evidence="3">3.2.1.20</ecNumber>
    </recommendedName>
</protein>
<evidence type="ECO:0000256" key="2">
    <source>
        <dbReference type="ARBA" id="ARBA00008061"/>
    </source>
</evidence>
<evidence type="ECO:0000256" key="1">
    <source>
        <dbReference type="ARBA" id="ARBA00001657"/>
    </source>
</evidence>
<comment type="catalytic activity">
    <reaction evidence="1">
        <text>Hydrolysis of terminal, non-reducing (1-&gt;4)-linked alpha-D-glucose residues with release of alpha-D-glucose.</text>
        <dbReference type="EC" id="3.2.1.20"/>
    </reaction>
</comment>
<evidence type="ECO:0000256" key="5">
    <source>
        <dbReference type="ARBA" id="ARBA00023295"/>
    </source>
</evidence>
<dbReference type="InterPro" id="IPR006047">
    <property type="entry name" value="GH13_cat_dom"/>
</dbReference>
<name>A0A8D8LY37_9HEMI</name>
<evidence type="ECO:0000313" key="8">
    <source>
        <dbReference type="EMBL" id="CAG6618740.1"/>
    </source>
</evidence>
<evidence type="ECO:0000256" key="3">
    <source>
        <dbReference type="ARBA" id="ARBA00012741"/>
    </source>
</evidence>
<dbReference type="EC" id="3.2.1.20" evidence="3"/>
<feature type="signal peptide" evidence="6">
    <location>
        <begin position="1"/>
        <end position="18"/>
    </location>
</feature>
<evidence type="ECO:0000259" key="7">
    <source>
        <dbReference type="SMART" id="SM00642"/>
    </source>
</evidence>
<feature type="chain" id="PRO_5034166152" description="alpha-glucosidase" evidence="6">
    <location>
        <begin position="19"/>
        <end position="619"/>
    </location>
</feature>
<dbReference type="InterPro" id="IPR017853">
    <property type="entry name" value="GH"/>
</dbReference>
<evidence type="ECO:0000256" key="6">
    <source>
        <dbReference type="SAM" id="SignalP"/>
    </source>
</evidence>
<dbReference type="FunFam" id="3.90.400.10:FF:000001">
    <property type="entry name" value="Maltase A3, isoform A"/>
    <property type="match status" value="1"/>
</dbReference>
<dbReference type="PANTHER" id="PTHR10357">
    <property type="entry name" value="ALPHA-AMYLASE FAMILY MEMBER"/>
    <property type="match status" value="1"/>
</dbReference>
<dbReference type="GO" id="GO:0005975">
    <property type="term" value="P:carbohydrate metabolic process"/>
    <property type="evidence" value="ECO:0007669"/>
    <property type="project" value="InterPro"/>
</dbReference>
<dbReference type="SMART" id="SM00642">
    <property type="entry name" value="Aamy"/>
    <property type="match status" value="1"/>
</dbReference>
<dbReference type="Gene3D" id="3.90.400.10">
    <property type="entry name" value="Oligo-1,6-glucosidase, Domain 2"/>
    <property type="match status" value="1"/>
</dbReference>
<dbReference type="InterPro" id="IPR045857">
    <property type="entry name" value="O16G_dom_2"/>
</dbReference>
<organism evidence="8">
    <name type="scientific">Cacopsylla melanoneura</name>
    <dbReference type="NCBI Taxonomy" id="428564"/>
    <lineage>
        <taxon>Eukaryota</taxon>
        <taxon>Metazoa</taxon>
        <taxon>Ecdysozoa</taxon>
        <taxon>Arthropoda</taxon>
        <taxon>Hexapoda</taxon>
        <taxon>Insecta</taxon>
        <taxon>Pterygota</taxon>
        <taxon>Neoptera</taxon>
        <taxon>Paraneoptera</taxon>
        <taxon>Hemiptera</taxon>
        <taxon>Sternorrhyncha</taxon>
        <taxon>Psylloidea</taxon>
        <taxon>Psyllidae</taxon>
        <taxon>Psyllinae</taxon>
        <taxon>Cacopsylla</taxon>
    </lineage>
</organism>
<keyword evidence="5" id="KW-0378">Hydrolase</keyword>
<dbReference type="GO" id="GO:0004558">
    <property type="term" value="F:alpha-1,4-glucosidase activity"/>
    <property type="evidence" value="ECO:0007669"/>
    <property type="project" value="UniProtKB-EC"/>
</dbReference>
<evidence type="ECO:0000256" key="4">
    <source>
        <dbReference type="ARBA" id="ARBA00023180"/>
    </source>
</evidence>
<dbReference type="EMBL" id="HBUF01043529">
    <property type="protein sequence ID" value="CAG6618740.1"/>
    <property type="molecule type" value="Transcribed_RNA"/>
</dbReference>
<dbReference type="Pfam" id="PF00128">
    <property type="entry name" value="Alpha-amylase"/>
    <property type="match status" value="1"/>
</dbReference>
<keyword evidence="5" id="KW-0326">Glycosidase</keyword>
<dbReference type="AlphaFoldDB" id="A0A8D8LY37"/>
<feature type="domain" description="Glycosyl hydrolase family 13 catalytic" evidence="7">
    <location>
        <begin position="43"/>
        <end position="461"/>
    </location>
</feature>
<accession>A0A8D8LY37</accession>